<feature type="region of interest" description="Disordered" evidence="1">
    <location>
        <begin position="54"/>
        <end position="84"/>
    </location>
</feature>
<evidence type="ECO:0000313" key="2">
    <source>
        <dbReference type="EMBL" id="KAF1745868.1"/>
    </source>
</evidence>
<dbReference type="KEGG" id="crq:GCK72_022315"/>
<organism evidence="2 3">
    <name type="scientific">Caenorhabditis remanei</name>
    <name type="common">Caenorhabditis vulgaris</name>
    <dbReference type="NCBI Taxonomy" id="31234"/>
    <lineage>
        <taxon>Eukaryota</taxon>
        <taxon>Metazoa</taxon>
        <taxon>Ecdysozoa</taxon>
        <taxon>Nematoda</taxon>
        <taxon>Chromadorea</taxon>
        <taxon>Rhabditida</taxon>
        <taxon>Rhabditina</taxon>
        <taxon>Rhabditomorpha</taxon>
        <taxon>Rhabditoidea</taxon>
        <taxon>Rhabditidae</taxon>
        <taxon>Peloderinae</taxon>
        <taxon>Caenorhabditis</taxon>
    </lineage>
</organism>
<evidence type="ECO:0000313" key="3">
    <source>
        <dbReference type="Proteomes" id="UP000483820"/>
    </source>
</evidence>
<reference evidence="2 3" key="1">
    <citation type="submission" date="2019-12" db="EMBL/GenBank/DDBJ databases">
        <title>Chromosome-level assembly of the Caenorhabditis remanei genome.</title>
        <authorList>
            <person name="Teterina A.A."/>
            <person name="Willis J.H."/>
            <person name="Phillips P.C."/>
        </authorList>
    </citation>
    <scope>NUCLEOTIDE SEQUENCE [LARGE SCALE GENOMIC DNA]</scope>
    <source>
        <strain evidence="2 3">PX506</strain>
        <tissue evidence="2">Whole organism</tissue>
    </source>
</reference>
<name>A0A6A5FTE3_CAERE</name>
<sequence>MILNPVYDLSLFQISTIFYQLQILPDEEVLKELLKKSDEIDRRFIEWVTSTSEKTKDTPSCSSSVVVNLSDPNSPDRKRRKTLS</sequence>
<proteinExistence type="predicted"/>
<feature type="compositionally biased region" description="Polar residues" evidence="1">
    <location>
        <begin position="54"/>
        <end position="73"/>
    </location>
</feature>
<dbReference type="Proteomes" id="UP000483820">
    <property type="component" value="Chromosome X"/>
</dbReference>
<dbReference type="AlphaFoldDB" id="A0A6A5FTE3"/>
<gene>
    <name evidence="2" type="ORF">GCK72_022315</name>
</gene>
<evidence type="ECO:0000256" key="1">
    <source>
        <dbReference type="SAM" id="MobiDB-lite"/>
    </source>
</evidence>
<dbReference type="RefSeq" id="XP_053578320.1">
    <property type="nucleotide sequence ID" value="XM_053734754.1"/>
</dbReference>
<dbReference type="EMBL" id="WUAV01000006">
    <property type="protein sequence ID" value="KAF1745868.1"/>
    <property type="molecule type" value="Genomic_DNA"/>
</dbReference>
<accession>A0A6A5FTE3</accession>
<dbReference type="GeneID" id="78777404"/>
<comment type="caution">
    <text evidence="2">The sequence shown here is derived from an EMBL/GenBank/DDBJ whole genome shotgun (WGS) entry which is preliminary data.</text>
</comment>
<protein>
    <submittedName>
        <fullName evidence="2">Uncharacterized protein</fullName>
    </submittedName>
</protein>
<dbReference type="CTD" id="78777404"/>